<dbReference type="Proteomes" id="UP000664940">
    <property type="component" value="Unassembled WGS sequence"/>
</dbReference>
<comment type="similarity">
    <text evidence="3">Belongs to the gasdermin family.</text>
</comment>
<evidence type="ECO:0000256" key="4">
    <source>
        <dbReference type="ARBA" id="ARBA00022452"/>
    </source>
</evidence>
<comment type="subunit">
    <text evidence="12">Homooligomer; homooligomeric ring-shaped pore complex containing 27-28 subunits when inserted in the membrane.</text>
</comment>
<comment type="subcellular location">
    <subcellularLocation>
        <location evidence="2">Cell membrane</location>
        <topology evidence="2">Multi-pass membrane protein</topology>
    </subcellularLocation>
    <subcellularLocation>
        <location evidence="1">Cytoplasm</location>
        <location evidence="1">Cytosol</location>
    </subcellularLocation>
</comment>
<keyword evidence="11" id="KW-0449">Lipoprotein</keyword>
<evidence type="ECO:0000313" key="16">
    <source>
        <dbReference type="Proteomes" id="UP000664940"/>
    </source>
</evidence>
<evidence type="ECO:0000256" key="12">
    <source>
        <dbReference type="ARBA" id="ARBA00038764"/>
    </source>
</evidence>
<evidence type="ECO:0000256" key="1">
    <source>
        <dbReference type="ARBA" id="ARBA00004514"/>
    </source>
</evidence>
<dbReference type="PANTHER" id="PTHR16399">
    <property type="entry name" value="GASDERMIN"/>
    <property type="match status" value="1"/>
</dbReference>
<dbReference type="InterPro" id="IPR040460">
    <property type="entry name" value="Gasdermin_pore"/>
</dbReference>
<dbReference type="Pfam" id="PF04598">
    <property type="entry name" value="Gasdermin"/>
    <property type="match status" value="1"/>
</dbReference>
<feature type="domain" description="Gasdermin pore forming" evidence="13">
    <location>
        <begin position="4"/>
        <end position="224"/>
    </location>
</feature>
<dbReference type="Pfam" id="PF17708">
    <property type="entry name" value="Gasdermin_C"/>
    <property type="match status" value="1"/>
</dbReference>
<dbReference type="PANTHER" id="PTHR16399:SF21">
    <property type="entry name" value="GASDERMIN-C"/>
    <property type="match status" value="1"/>
</dbReference>
<dbReference type="GO" id="GO:0005829">
    <property type="term" value="C:cytosol"/>
    <property type="evidence" value="ECO:0007669"/>
    <property type="project" value="UniProtKB-SubCell"/>
</dbReference>
<evidence type="ECO:0000256" key="2">
    <source>
        <dbReference type="ARBA" id="ARBA00004651"/>
    </source>
</evidence>
<dbReference type="InterPro" id="IPR041263">
    <property type="entry name" value="Gasdermin_PUB"/>
</dbReference>
<proteinExistence type="inferred from homology"/>
<keyword evidence="6" id="KW-0963">Cytoplasm</keyword>
<keyword evidence="7" id="KW-1210">Necrosis</keyword>
<evidence type="ECO:0000259" key="13">
    <source>
        <dbReference type="Pfam" id="PF04598"/>
    </source>
</evidence>
<evidence type="ECO:0000256" key="6">
    <source>
        <dbReference type="ARBA" id="ARBA00022490"/>
    </source>
</evidence>
<reference evidence="15 16" key="1">
    <citation type="journal article" date="2020" name="Nature">
        <title>Six reference-quality genomes reveal evolution of bat adaptations.</title>
        <authorList>
            <person name="Jebb D."/>
            <person name="Huang Z."/>
            <person name="Pippel M."/>
            <person name="Hughes G.M."/>
            <person name="Lavrichenko K."/>
            <person name="Devanna P."/>
            <person name="Winkler S."/>
            <person name="Jermiin L.S."/>
            <person name="Skirmuntt E.C."/>
            <person name="Katzourakis A."/>
            <person name="Burkitt-Gray L."/>
            <person name="Ray D.A."/>
            <person name="Sullivan K.A.M."/>
            <person name="Roscito J.G."/>
            <person name="Kirilenko B.M."/>
            <person name="Davalos L.M."/>
            <person name="Corthals A.P."/>
            <person name="Power M.L."/>
            <person name="Jones G."/>
            <person name="Ransome R.D."/>
            <person name="Dechmann D.K.N."/>
            <person name="Locatelli A.G."/>
            <person name="Puechmaille S.J."/>
            <person name="Fedrigo O."/>
            <person name="Jarvis E.D."/>
            <person name="Hiller M."/>
            <person name="Vernes S.C."/>
            <person name="Myers E.W."/>
            <person name="Teeling E.C."/>
        </authorList>
    </citation>
    <scope>NUCLEOTIDE SEQUENCE [LARGE SCALE GENOMIC DNA]</scope>
    <source>
        <strain evidence="15">Bat1K_MPI-CBG_1</strain>
    </source>
</reference>
<sequence length="430" mass="48320">MPSMFEKTARKLVKEIGDKDLRPVTGVMNANKIRRFSLIRRKKARSMFWQLPDVPVDISLMDILEPSVVVPDAAVEVTALFSYTVGWSQHAGANVNAGADASVLEETTVCQGSSLDYKIVSTQYETWTDLQKRKVMDPEPSFLKQCRRTEMNLYVVTDIVELRESCVLEDHSGVNVSGKFLFKRNPLFKVEGGGGALKVSKKTHTVPEGSVLAYKRKQLVFLGNSWERIQEPPLTDFKHLQQEVSREVSIVGQLSKDFKDVVFSNILDMLGDREPLQDLLDMLAQEPLQGHLDGPGGTILNELQKDPSYAWNGSQHLILYLLEAIMALSDMQHCLLAPSMEKKILSQQRDLVRSILEPNFKYPWSIPFTLKPEFLAPLQGDDLAITYDLLEECGLKMELHSPRSTWDLGAKKPLSALYGALCVLQQLAEA</sequence>
<evidence type="ECO:0000256" key="8">
    <source>
        <dbReference type="ARBA" id="ARBA00022692"/>
    </source>
</evidence>
<keyword evidence="10" id="KW-0564">Palmitate</keyword>
<evidence type="ECO:0000256" key="7">
    <source>
        <dbReference type="ARBA" id="ARBA00022590"/>
    </source>
</evidence>
<keyword evidence="9" id="KW-0472">Membrane</keyword>
<dbReference type="AlphaFoldDB" id="A0A833ZYI3"/>
<protein>
    <submittedName>
        <fullName evidence="15">Gasdermin C</fullName>
    </submittedName>
</protein>
<dbReference type="GO" id="GO:0070269">
    <property type="term" value="P:pyroptotic inflammatory response"/>
    <property type="evidence" value="ECO:0007669"/>
    <property type="project" value="TreeGrafter"/>
</dbReference>
<gene>
    <name evidence="15" type="ORF">HJG60_005968</name>
</gene>
<dbReference type="EMBL" id="JABVXQ010000007">
    <property type="protein sequence ID" value="KAF6099451.1"/>
    <property type="molecule type" value="Genomic_DNA"/>
</dbReference>
<dbReference type="GO" id="GO:0042742">
    <property type="term" value="P:defense response to bacterium"/>
    <property type="evidence" value="ECO:0007669"/>
    <property type="project" value="TreeGrafter"/>
</dbReference>
<dbReference type="GO" id="GO:0001786">
    <property type="term" value="F:phosphatidylserine binding"/>
    <property type="evidence" value="ECO:0007669"/>
    <property type="project" value="TreeGrafter"/>
</dbReference>
<evidence type="ECO:0000256" key="3">
    <source>
        <dbReference type="ARBA" id="ARBA00009279"/>
    </source>
</evidence>
<evidence type="ECO:0000256" key="5">
    <source>
        <dbReference type="ARBA" id="ARBA00022475"/>
    </source>
</evidence>
<dbReference type="InterPro" id="IPR007677">
    <property type="entry name" value="Gasdermin"/>
</dbReference>
<keyword evidence="5" id="KW-1003">Cell membrane</keyword>
<evidence type="ECO:0000313" key="15">
    <source>
        <dbReference type="EMBL" id="KAF6099451.1"/>
    </source>
</evidence>
<evidence type="ECO:0000256" key="9">
    <source>
        <dbReference type="ARBA" id="ARBA00023136"/>
    </source>
</evidence>
<evidence type="ECO:0000256" key="11">
    <source>
        <dbReference type="ARBA" id="ARBA00023288"/>
    </source>
</evidence>
<evidence type="ECO:0000256" key="10">
    <source>
        <dbReference type="ARBA" id="ARBA00023139"/>
    </source>
</evidence>
<name>A0A833ZYI3_9CHIR</name>
<dbReference type="GO" id="GO:0005546">
    <property type="term" value="F:phosphatidylinositol-4,5-bisphosphate binding"/>
    <property type="evidence" value="ECO:0007669"/>
    <property type="project" value="TreeGrafter"/>
</dbReference>
<evidence type="ECO:0000259" key="14">
    <source>
        <dbReference type="Pfam" id="PF17708"/>
    </source>
</evidence>
<keyword evidence="4" id="KW-1134">Transmembrane beta strand</keyword>
<dbReference type="GO" id="GO:0070273">
    <property type="term" value="F:phosphatidylinositol-4-phosphate binding"/>
    <property type="evidence" value="ECO:0007669"/>
    <property type="project" value="TreeGrafter"/>
</dbReference>
<organism evidence="15 16">
    <name type="scientific">Phyllostomus discolor</name>
    <name type="common">pale spear-nosed bat</name>
    <dbReference type="NCBI Taxonomy" id="89673"/>
    <lineage>
        <taxon>Eukaryota</taxon>
        <taxon>Metazoa</taxon>
        <taxon>Chordata</taxon>
        <taxon>Craniata</taxon>
        <taxon>Vertebrata</taxon>
        <taxon>Euteleostomi</taxon>
        <taxon>Mammalia</taxon>
        <taxon>Eutheria</taxon>
        <taxon>Laurasiatheria</taxon>
        <taxon>Chiroptera</taxon>
        <taxon>Yangochiroptera</taxon>
        <taxon>Phyllostomidae</taxon>
        <taxon>Phyllostominae</taxon>
        <taxon>Phyllostomus</taxon>
    </lineage>
</organism>
<comment type="caution">
    <text evidence="15">The sequence shown here is derived from an EMBL/GenBank/DDBJ whole genome shotgun (WGS) entry which is preliminary data.</text>
</comment>
<dbReference type="GO" id="GO:0005886">
    <property type="term" value="C:plasma membrane"/>
    <property type="evidence" value="ECO:0007669"/>
    <property type="project" value="UniProtKB-SubCell"/>
</dbReference>
<feature type="domain" description="Gasdermin PUB" evidence="14">
    <location>
        <begin position="236"/>
        <end position="403"/>
    </location>
</feature>
<dbReference type="GO" id="GO:0012501">
    <property type="term" value="P:programmed cell death"/>
    <property type="evidence" value="ECO:0007669"/>
    <property type="project" value="UniProtKB-KW"/>
</dbReference>
<keyword evidence="8" id="KW-0812">Transmembrane</keyword>
<accession>A0A833ZYI3</accession>